<dbReference type="GO" id="GO:0007165">
    <property type="term" value="P:signal transduction"/>
    <property type="evidence" value="ECO:0007669"/>
    <property type="project" value="InterPro"/>
</dbReference>
<dbReference type="PROSITE" id="PS50104">
    <property type="entry name" value="TIR"/>
    <property type="match status" value="1"/>
</dbReference>
<accession>A0A1B8PJG9</accession>
<dbReference type="SUPFAM" id="SSF52200">
    <property type="entry name" value="Toll/Interleukin receptor TIR domain"/>
    <property type="match status" value="1"/>
</dbReference>
<evidence type="ECO:0000259" key="1">
    <source>
        <dbReference type="PROSITE" id="PS50104"/>
    </source>
</evidence>
<evidence type="ECO:0000313" key="3">
    <source>
        <dbReference type="Proteomes" id="UP000092671"/>
    </source>
</evidence>
<dbReference type="OrthoDB" id="1426235at2"/>
<protein>
    <recommendedName>
        <fullName evidence="1">TIR domain-containing protein</fullName>
    </recommendedName>
</protein>
<dbReference type="EMBL" id="LZDN01000013">
    <property type="protein sequence ID" value="OBX50592.1"/>
    <property type="molecule type" value="Genomic_DNA"/>
</dbReference>
<dbReference type="AlphaFoldDB" id="A0A1B8PJG9"/>
<organism evidence="2 3">
    <name type="scientific">Moraxella nonliquefaciens</name>
    <dbReference type="NCBI Taxonomy" id="478"/>
    <lineage>
        <taxon>Bacteria</taxon>
        <taxon>Pseudomonadati</taxon>
        <taxon>Pseudomonadota</taxon>
        <taxon>Gammaproteobacteria</taxon>
        <taxon>Moraxellales</taxon>
        <taxon>Moraxellaceae</taxon>
        <taxon>Moraxella</taxon>
    </lineage>
</organism>
<dbReference type="Gene3D" id="3.40.50.10140">
    <property type="entry name" value="Toll/interleukin-1 receptor homology (TIR) domain"/>
    <property type="match status" value="1"/>
</dbReference>
<name>A0A1B8PJG9_MORNO</name>
<evidence type="ECO:0000313" key="2">
    <source>
        <dbReference type="EMBL" id="OBX50592.1"/>
    </source>
</evidence>
<feature type="domain" description="TIR" evidence="1">
    <location>
        <begin position="1"/>
        <end position="150"/>
    </location>
</feature>
<dbReference type="RefSeq" id="WP_066885797.1">
    <property type="nucleotide sequence ID" value="NZ_LZDM01000007.1"/>
</dbReference>
<proteinExistence type="predicted"/>
<dbReference type="Proteomes" id="UP000092671">
    <property type="component" value="Unassembled WGS sequence"/>
</dbReference>
<comment type="caution">
    <text evidence="2">The sequence shown here is derived from an EMBL/GenBank/DDBJ whole genome shotgun (WGS) entry which is preliminary data.</text>
</comment>
<dbReference type="SMART" id="SM00255">
    <property type="entry name" value="TIR"/>
    <property type="match status" value="1"/>
</dbReference>
<dbReference type="InterPro" id="IPR035897">
    <property type="entry name" value="Toll_tir_struct_dom_sf"/>
</dbReference>
<gene>
    <name evidence="2" type="ORF">A9Z60_09145</name>
</gene>
<dbReference type="Pfam" id="PF13676">
    <property type="entry name" value="TIR_2"/>
    <property type="match status" value="1"/>
</dbReference>
<dbReference type="InterPro" id="IPR000157">
    <property type="entry name" value="TIR_dom"/>
</dbReference>
<reference evidence="2 3" key="1">
    <citation type="submission" date="2016-06" db="EMBL/GenBank/DDBJ databases">
        <title>Draft genome of Moraxella nonliquefaciens CCUG 60284.</title>
        <authorList>
            <person name="Salva-Serra F."/>
            <person name="Engstrom-Jakobsson H."/>
            <person name="Thorell K."/>
            <person name="Gonzales-Siles L."/>
            <person name="Karlsson R."/>
            <person name="Boulund F."/>
            <person name="Engstrand L."/>
            <person name="Kristiansson E."/>
            <person name="Moore E."/>
        </authorList>
    </citation>
    <scope>NUCLEOTIDE SEQUENCE [LARGE SCALE GENOMIC DNA]</scope>
    <source>
        <strain evidence="2 3">CCUG 60284</strain>
    </source>
</reference>
<sequence>MTKKVFISYSHKDEAFKDSLIEYLSSLKRRGVIESWNDREIKAGDEWSDEINAHLNDADIVLLLISSSFNASEYCTSTELKGALEKHENSEALVIPIILRACDWQDLPYSKLQGLPKDGRPIQSWGDEDEAWLDVIGGIKKSIENFKKKIMPSKQA</sequence>